<dbReference type="HAMAP" id="MF_00087">
    <property type="entry name" value="Glu_tRNA_reductase"/>
    <property type="match status" value="1"/>
</dbReference>
<evidence type="ECO:0000256" key="3">
    <source>
        <dbReference type="ARBA" id="ARBA00012970"/>
    </source>
</evidence>
<dbReference type="InterPro" id="IPR015896">
    <property type="entry name" value="4pyrrol_synth_GluRdtase_dimer"/>
</dbReference>
<protein>
    <recommendedName>
        <fullName evidence="3 8">Glutamyl-tRNA reductase</fullName>
        <shortName evidence="8">GluTR</shortName>
        <ecNumber evidence="3 8">1.2.1.70</ecNumber>
    </recommendedName>
</protein>
<accession>A0A6J4M6D9</accession>
<dbReference type="SUPFAM" id="SSF69075">
    <property type="entry name" value="Glutamyl tRNA-reductase dimerization domain"/>
    <property type="match status" value="1"/>
</dbReference>
<dbReference type="FunFam" id="3.30.460.30:FF:000001">
    <property type="entry name" value="Glutamyl-tRNA reductase"/>
    <property type="match status" value="1"/>
</dbReference>
<evidence type="ECO:0000256" key="5">
    <source>
        <dbReference type="ARBA" id="ARBA00023002"/>
    </source>
</evidence>
<evidence type="ECO:0000256" key="10">
    <source>
        <dbReference type="PIRSR" id="PIRSR000445-2"/>
    </source>
</evidence>
<dbReference type="EC" id="1.2.1.70" evidence="3 8"/>
<dbReference type="Pfam" id="PF00745">
    <property type="entry name" value="GlutR_dimer"/>
    <property type="match status" value="1"/>
</dbReference>
<dbReference type="SUPFAM" id="SSF51735">
    <property type="entry name" value="NAD(P)-binding Rossmann-fold domains"/>
    <property type="match status" value="1"/>
</dbReference>
<comment type="function">
    <text evidence="8">Catalyzes the NADPH-dependent reduction of glutamyl-tRNA(Glu) to glutamate 1-semialdehyde (GSA).</text>
</comment>
<dbReference type="InterPro" id="IPR036453">
    <property type="entry name" value="GluRdtase_dimer_dom_sf"/>
</dbReference>
<sequence length="462" mass="47205">MSVLVVGVSHRTAPVWLLEKVTVGLAGAPDVVTELRASGPVAAAVVLATCNRVEVYADSEGFHAGVDAVSDLLSRLSGVPLDELGRHLYVHWEAQAVLHLFEVACGLDSMVIGEAQILGQLRRAYAAARDGAAGPTLHELFQKALRVGKRAHSETGIDQAGRSLVTVGLERAVTAVGPLQGRTVLVVGAGSMGSLAGATLRRAGAAEVVVANRTAANAERLAATLDGRGIGLDELEKALVEADVVVSSTGATGVVVPGDVVARAVEARGGRPLAILDLALPRDIDPAVRALPGVTLVDLEGLQEQLAHTEAGADVAAARAIVTDEVRAFLAWQRAVKIAPTVVALRSRADEVVAAELGRLAARLPDLDPAESAEVQATVRRVVDKLLHTPTVRVKELDEAPEGLSYADALRELFGLDRAAPAAVTTVPPAAVGAVAAGPVVPVGPAAGVGATSAAGAEVRGG</sequence>
<evidence type="ECO:0000256" key="1">
    <source>
        <dbReference type="ARBA" id="ARBA00005059"/>
    </source>
</evidence>
<feature type="active site" description="Nucleophile" evidence="8 9">
    <location>
        <position position="50"/>
    </location>
</feature>
<comment type="similarity">
    <text evidence="2 8 13">Belongs to the glutamyl-tRNA reductase family.</text>
</comment>
<dbReference type="EMBL" id="CADCUB010000144">
    <property type="protein sequence ID" value="CAA9351412.1"/>
    <property type="molecule type" value="Genomic_DNA"/>
</dbReference>
<feature type="binding site" evidence="8 10">
    <location>
        <begin position="49"/>
        <end position="52"/>
    </location>
    <ligand>
        <name>substrate</name>
    </ligand>
</feature>
<dbReference type="Pfam" id="PF01488">
    <property type="entry name" value="Shikimate_DH"/>
    <property type="match status" value="1"/>
</dbReference>
<keyword evidence="5 8" id="KW-0560">Oxidoreductase</keyword>
<dbReference type="NCBIfam" id="TIGR01035">
    <property type="entry name" value="hemA"/>
    <property type="match status" value="1"/>
</dbReference>
<dbReference type="PIRSF" id="PIRSF000445">
    <property type="entry name" value="4pyrrol_synth_GluRdtase"/>
    <property type="match status" value="1"/>
</dbReference>
<evidence type="ECO:0000259" key="16">
    <source>
        <dbReference type="Pfam" id="PF05201"/>
    </source>
</evidence>
<comment type="miscellaneous">
    <text evidence="8">During catalysis, the active site Cys acts as a nucleophile attacking the alpha-carbonyl group of tRNA-bound glutamate with the formation of a thioester intermediate between enzyme and glutamate, and the concomitant release of tRNA(Glu). The thioester intermediate is finally reduced by direct hydride transfer from NADPH, to form the product GSA.</text>
</comment>
<dbReference type="NCBIfam" id="NF000744">
    <property type="entry name" value="PRK00045.1-3"/>
    <property type="match status" value="1"/>
</dbReference>
<dbReference type="InterPro" id="IPR000343">
    <property type="entry name" value="4pyrrol_synth_GluRdtase"/>
</dbReference>
<evidence type="ECO:0000256" key="9">
    <source>
        <dbReference type="PIRSR" id="PIRSR000445-1"/>
    </source>
</evidence>
<evidence type="ECO:0000259" key="15">
    <source>
        <dbReference type="Pfam" id="PF01488"/>
    </source>
</evidence>
<keyword evidence="4 8" id="KW-0521">NADP</keyword>
<dbReference type="GO" id="GO:0019353">
    <property type="term" value="P:protoporphyrinogen IX biosynthetic process from glutamate"/>
    <property type="evidence" value="ECO:0007669"/>
    <property type="project" value="TreeGrafter"/>
</dbReference>
<dbReference type="InterPro" id="IPR036343">
    <property type="entry name" value="GluRdtase_N_sf"/>
</dbReference>
<dbReference type="Pfam" id="PF05201">
    <property type="entry name" value="GlutR_N"/>
    <property type="match status" value="1"/>
</dbReference>
<dbReference type="PANTHER" id="PTHR43013:SF1">
    <property type="entry name" value="GLUTAMYL-TRNA REDUCTASE"/>
    <property type="match status" value="1"/>
</dbReference>
<dbReference type="CDD" id="cd05213">
    <property type="entry name" value="NAD_bind_Glutamyl_tRNA_reduct"/>
    <property type="match status" value="1"/>
</dbReference>
<dbReference type="GO" id="GO:0050661">
    <property type="term" value="F:NADP binding"/>
    <property type="evidence" value="ECO:0007669"/>
    <property type="project" value="InterPro"/>
</dbReference>
<evidence type="ECO:0000256" key="7">
    <source>
        <dbReference type="ARBA" id="ARBA00047464"/>
    </source>
</evidence>
<reference evidence="17" key="1">
    <citation type="submission" date="2020-02" db="EMBL/GenBank/DDBJ databases">
        <authorList>
            <person name="Meier V. D."/>
        </authorList>
    </citation>
    <scope>NUCLEOTIDE SEQUENCE</scope>
    <source>
        <strain evidence="17">AVDCRST_MAG07</strain>
    </source>
</reference>
<feature type="site" description="Important for activity" evidence="8 12">
    <location>
        <position position="99"/>
    </location>
</feature>
<dbReference type="UniPathway" id="UPA00251">
    <property type="reaction ID" value="UER00316"/>
</dbReference>
<evidence type="ECO:0000256" key="6">
    <source>
        <dbReference type="ARBA" id="ARBA00023244"/>
    </source>
</evidence>
<comment type="catalytic activity">
    <reaction evidence="7 8 13">
        <text>(S)-4-amino-5-oxopentanoate + tRNA(Glu) + NADP(+) = L-glutamyl-tRNA(Glu) + NADPH + H(+)</text>
        <dbReference type="Rhea" id="RHEA:12344"/>
        <dbReference type="Rhea" id="RHEA-COMP:9663"/>
        <dbReference type="Rhea" id="RHEA-COMP:9680"/>
        <dbReference type="ChEBI" id="CHEBI:15378"/>
        <dbReference type="ChEBI" id="CHEBI:57501"/>
        <dbReference type="ChEBI" id="CHEBI:57783"/>
        <dbReference type="ChEBI" id="CHEBI:58349"/>
        <dbReference type="ChEBI" id="CHEBI:78442"/>
        <dbReference type="ChEBI" id="CHEBI:78520"/>
        <dbReference type="EC" id="1.2.1.70"/>
    </reaction>
</comment>
<feature type="domain" description="Glutamyl-tRNA reductase N-terminal" evidence="16">
    <location>
        <begin position="6"/>
        <end position="155"/>
    </location>
</feature>
<evidence type="ECO:0000256" key="2">
    <source>
        <dbReference type="ARBA" id="ARBA00005916"/>
    </source>
</evidence>
<feature type="domain" description="Tetrapyrrole biosynthesis glutamyl-tRNA reductase dimerisation" evidence="14">
    <location>
        <begin position="318"/>
        <end position="416"/>
    </location>
</feature>
<dbReference type="SUPFAM" id="SSF69742">
    <property type="entry name" value="Glutamyl tRNA-reductase catalytic, N-terminal domain"/>
    <property type="match status" value="1"/>
</dbReference>
<dbReference type="GO" id="GO:0008883">
    <property type="term" value="F:glutamyl-tRNA reductase activity"/>
    <property type="evidence" value="ECO:0007669"/>
    <property type="project" value="UniProtKB-UniRule"/>
</dbReference>
<dbReference type="Gene3D" id="3.40.50.720">
    <property type="entry name" value="NAD(P)-binding Rossmann-like Domain"/>
    <property type="match status" value="1"/>
</dbReference>
<feature type="domain" description="Quinate/shikimate 5-dehydrogenase/glutamyl-tRNA reductase" evidence="15">
    <location>
        <begin position="174"/>
        <end position="304"/>
    </location>
</feature>
<evidence type="ECO:0000256" key="12">
    <source>
        <dbReference type="PIRSR" id="PIRSR000445-4"/>
    </source>
</evidence>
<dbReference type="AlphaFoldDB" id="A0A6J4M6D9"/>
<dbReference type="PROSITE" id="PS00747">
    <property type="entry name" value="GLUTR"/>
    <property type="match status" value="1"/>
</dbReference>
<evidence type="ECO:0000259" key="14">
    <source>
        <dbReference type="Pfam" id="PF00745"/>
    </source>
</evidence>
<organism evidence="17">
    <name type="scientific">uncultured Frankineae bacterium</name>
    <dbReference type="NCBI Taxonomy" id="437475"/>
    <lineage>
        <taxon>Bacteria</taxon>
        <taxon>Bacillati</taxon>
        <taxon>Actinomycetota</taxon>
        <taxon>Actinomycetes</taxon>
        <taxon>Frankiales</taxon>
        <taxon>environmental samples</taxon>
    </lineage>
</organism>
<proteinExistence type="inferred from homology"/>
<evidence type="ECO:0000256" key="13">
    <source>
        <dbReference type="RuleBase" id="RU000584"/>
    </source>
</evidence>
<dbReference type="InterPro" id="IPR006151">
    <property type="entry name" value="Shikm_DH/Glu-tRNA_Rdtase"/>
</dbReference>
<feature type="binding site" evidence="8 10">
    <location>
        <begin position="114"/>
        <end position="116"/>
    </location>
    <ligand>
        <name>substrate</name>
    </ligand>
</feature>
<feature type="binding site" evidence="8 10">
    <location>
        <position position="120"/>
    </location>
    <ligand>
        <name>substrate</name>
    </ligand>
</feature>
<dbReference type="InterPro" id="IPR036291">
    <property type="entry name" value="NAD(P)-bd_dom_sf"/>
</dbReference>
<dbReference type="InterPro" id="IPR015895">
    <property type="entry name" value="4pyrrol_synth_GluRdtase_N"/>
</dbReference>
<comment type="pathway">
    <text evidence="1 8 13">Porphyrin-containing compound metabolism; protoporphyrin-IX biosynthesis; 5-aminolevulinate from L-glutamyl-tRNA(Glu): step 1/2.</text>
</comment>
<evidence type="ECO:0000256" key="11">
    <source>
        <dbReference type="PIRSR" id="PIRSR000445-3"/>
    </source>
</evidence>
<feature type="binding site" evidence="8 10">
    <location>
        <position position="109"/>
    </location>
    <ligand>
        <name>substrate</name>
    </ligand>
</feature>
<evidence type="ECO:0000256" key="4">
    <source>
        <dbReference type="ARBA" id="ARBA00022857"/>
    </source>
</evidence>
<dbReference type="Gene3D" id="3.30.460.30">
    <property type="entry name" value="Glutamyl-tRNA reductase, N-terminal domain"/>
    <property type="match status" value="1"/>
</dbReference>
<name>A0A6J4M6D9_9ACTN</name>
<comment type="subunit">
    <text evidence="8">Homodimer.</text>
</comment>
<keyword evidence="6 8" id="KW-0627">Porphyrin biosynthesis</keyword>
<evidence type="ECO:0000256" key="8">
    <source>
        <dbReference type="HAMAP-Rule" id="MF_00087"/>
    </source>
</evidence>
<feature type="binding site" evidence="8 11">
    <location>
        <begin position="188"/>
        <end position="193"/>
    </location>
    <ligand>
        <name>NADP(+)</name>
        <dbReference type="ChEBI" id="CHEBI:58349"/>
    </ligand>
</feature>
<evidence type="ECO:0000313" key="17">
    <source>
        <dbReference type="EMBL" id="CAA9351412.1"/>
    </source>
</evidence>
<gene>
    <name evidence="8" type="primary">hemA</name>
    <name evidence="17" type="ORF">AVDCRST_MAG07-3206</name>
</gene>
<comment type="domain">
    <text evidence="8">Possesses an unusual extended V-shaped dimeric structure with each monomer consisting of three distinct domains arranged along a curved 'spinal' alpha-helix. The N-terminal catalytic domain specifically recognizes the glutamate moiety of the substrate. The second domain is the NADPH-binding domain, and the third C-terminal domain is responsible for dimerization.</text>
</comment>
<dbReference type="PANTHER" id="PTHR43013">
    <property type="entry name" value="GLUTAMYL-TRNA REDUCTASE"/>
    <property type="match status" value="1"/>
</dbReference>
<dbReference type="InterPro" id="IPR018214">
    <property type="entry name" value="GluRdtase_CS"/>
</dbReference>